<feature type="domain" description="Cullin N-terminal" evidence="2">
    <location>
        <begin position="23"/>
        <end position="292"/>
    </location>
</feature>
<comment type="caution">
    <text evidence="3">The sequence shown here is derived from an EMBL/GenBank/DDBJ whole genome shotgun (WGS) entry which is preliminary data.</text>
</comment>
<proteinExistence type="inferred from homology"/>
<dbReference type="InterPro" id="IPR045093">
    <property type="entry name" value="Cullin"/>
</dbReference>
<gene>
    <name evidence="3" type="ORF">JRO89_XS03G0317400</name>
</gene>
<dbReference type="EMBL" id="JAFEMO010000003">
    <property type="protein sequence ID" value="KAH7574589.1"/>
    <property type="molecule type" value="Genomic_DNA"/>
</dbReference>
<keyword evidence="4" id="KW-1185">Reference proteome</keyword>
<dbReference type="Proteomes" id="UP000827721">
    <property type="component" value="Unassembled WGS sequence"/>
</dbReference>
<evidence type="ECO:0000259" key="2">
    <source>
        <dbReference type="Pfam" id="PF00888"/>
    </source>
</evidence>
<organism evidence="3 4">
    <name type="scientific">Xanthoceras sorbifolium</name>
    <dbReference type="NCBI Taxonomy" id="99658"/>
    <lineage>
        <taxon>Eukaryota</taxon>
        <taxon>Viridiplantae</taxon>
        <taxon>Streptophyta</taxon>
        <taxon>Embryophyta</taxon>
        <taxon>Tracheophyta</taxon>
        <taxon>Spermatophyta</taxon>
        <taxon>Magnoliopsida</taxon>
        <taxon>eudicotyledons</taxon>
        <taxon>Gunneridae</taxon>
        <taxon>Pentapetalae</taxon>
        <taxon>rosids</taxon>
        <taxon>malvids</taxon>
        <taxon>Sapindales</taxon>
        <taxon>Sapindaceae</taxon>
        <taxon>Xanthoceroideae</taxon>
        <taxon>Xanthoceras</taxon>
    </lineage>
</organism>
<reference evidence="3 4" key="1">
    <citation type="submission" date="2021-02" db="EMBL/GenBank/DDBJ databases">
        <title>Plant Genome Project.</title>
        <authorList>
            <person name="Zhang R.-G."/>
        </authorList>
    </citation>
    <scope>NUCLEOTIDE SEQUENCE [LARGE SCALE GENOMIC DNA]</scope>
    <source>
        <tissue evidence="3">Leaves</tissue>
    </source>
</reference>
<dbReference type="InterPro" id="IPR001373">
    <property type="entry name" value="Cullin_N"/>
</dbReference>
<comment type="similarity">
    <text evidence="1">Belongs to the cullin family.</text>
</comment>
<name>A0ABQ8IDS9_9ROSI</name>
<dbReference type="Gene3D" id="1.20.1310.10">
    <property type="entry name" value="Cullin Repeats"/>
    <property type="match status" value="2"/>
</dbReference>
<evidence type="ECO:0000313" key="4">
    <source>
        <dbReference type="Proteomes" id="UP000827721"/>
    </source>
</evidence>
<accession>A0ABQ8IDS9</accession>
<evidence type="ECO:0000313" key="3">
    <source>
        <dbReference type="EMBL" id="KAH7574589.1"/>
    </source>
</evidence>
<dbReference type="PANTHER" id="PTHR11932">
    <property type="entry name" value="CULLIN"/>
    <property type="match status" value="1"/>
</dbReference>
<evidence type="ECO:0000256" key="1">
    <source>
        <dbReference type="ARBA" id="ARBA00006019"/>
    </source>
</evidence>
<dbReference type="InterPro" id="IPR016159">
    <property type="entry name" value="Cullin_repeat-like_dom_sf"/>
</dbReference>
<dbReference type="Pfam" id="PF00888">
    <property type="entry name" value="Cullin"/>
    <property type="match status" value="1"/>
</dbReference>
<dbReference type="SUPFAM" id="SSF74788">
    <property type="entry name" value="Cullin repeat-like"/>
    <property type="match status" value="1"/>
</dbReference>
<protein>
    <recommendedName>
        <fullName evidence="2">Cullin N-terminal domain-containing protein</fullName>
    </recommendedName>
</protein>
<sequence length="361" mass="42059">MMLKYIPLDEGMMIMEEAIGKAKRIMQGYPETKFTCEEYQRCVYFMCTYHSSNEKSMQLYNQFKMSLEESINTMVLPSLMCQNDAYLLRQLVLMWSNYKLMARWLCRFFQYLDRFFIPQQKFLLSLDELSVSCFHDLVSGTCSFLVAAISSLVLAAVLSLINQEREGLQIDCDLLKNVLHIFVEIDKYGNTKYYEDFEQVMLVNTSAYYSQLASEWLLCDLTADYIQKVFWCLSQENRRASHYLHPGTAEKLQQVVRNQLLEQPANKLFEKKQAENCGMMTDYQINTLNRHYARVPLYFCPVGLFLADFWHRVFFQYTAEYGSFSQEILSKCAGMTLEGGSSVSTAEEWLAALMESSTNIC</sequence>